<dbReference type="RefSeq" id="WP_172805190.1">
    <property type="nucleotide sequence ID" value="NZ_LT838813.1"/>
</dbReference>
<evidence type="ECO:0000256" key="1">
    <source>
        <dbReference type="SAM" id="Phobius"/>
    </source>
</evidence>
<evidence type="ECO:0008006" key="4">
    <source>
        <dbReference type="Google" id="ProtNLM"/>
    </source>
</evidence>
<feature type="transmembrane region" description="Helical" evidence="1">
    <location>
        <begin position="119"/>
        <end position="142"/>
    </location>
</feature>
<dbReference type="Proteomes" id="UP000192333">
    <property type="component" value="Chromosome I"/>
</dbReference>
<dbReference type="EMBL" id="LT838813">
    <property type="protein sequence ID" value="SMD43157.1"/>
    <property type="molecule type" value="Genomic_DNA"/>
</dbReference>
<feature type="transmembrane region" description="Helical" evidence="1">
    <location>
        <begin position="36"/>
        <end position="62"/>
    </location>
</feature>
<keyword evidence="3" id="KW-1185">Reference proteome</keyword>
<keyword evidence="1" id="KW-0812">Transmembrane</keyword>
<keyword evidence="1" id="KW-0472">Membrane</keyword>
<gene>
    <name evidence="2" type="ORF">SAMN00777080_1738</name>
</gene>
<accession>A0A1W2H2G8</accession>
<organism evidence="2 3">
    <name type="scientific">Aquiflexum balticum DSM 16537</name>
    <dbReference type="NCBI Taxonomy" id="758820"/>
    <lineage>
        <taxon>Bacteria</taxon>
        <taxon>Pseudomonadati</taxon>
        <taxon>Bacteroidota</taxon>
        <taxon>Cytophagia</taxon>
        <taxon>Cytophagales</taxon>
        <taxon>Cyclobacteriaceae</taxon>
        <taxon>Aquiflexum</taxon>
    </lineage>
</organism>
<feature type="transmembrane region" description="Helical" evidence="1">
    <location>
        <begin position="83"/>
        <end position="107"/>
    </location>
</feature>
<dbReference type="AlphaFoldDB" id="A0A1W2H2G8"/>
<name>A0A1W2H2G8_9BACT</name>
<protein>
    <recommendedName>
        <fullName evidence="4">Small multi-drug export protein</fullName>
    </recommendedName>
</protein>
<reference evidence="3" key="1">
    <citation type="submission" date="2017-04" db="EMBL/GenBank/DDBJ databases">
        <authorList>
            <person name="Varghese N."/>
            <person name="Submissions S."/>
        </authorList>
    </citation>
    <scope>NUCLEOTIDE SEQUENCE [LARGE SCALE GENOMIC DNA]</scope>
    <source>
        <strain evidence="3">DSM 16537</strain>
    </source>
</reference>
<sequence length="152" mass="17336">MITYILKFLTIFFACLFKFIAGPVLGAAAGFSLLEIVTVTVSGMMTSVIAITYLGDWFKSLWDLRITQKRKKFTPRTRRIVKIWKKFGTLGIAALTPIILTPIGGTIVLTTFNVKKRKIFVYMLGSALFWALIMGYSIHWLLNIPFFDFLLR</sequence>
<dbReference type="STRING" id="758820.SAMN00777080_1738"/>
<proteinExistence type="predicted"/>
<evidence type="ECO:0000313" key="2">
    <source>
        <dbReference type="EMBL" id="SMD43157.1"/>
    </source>
</evidence>
<keyword evidence="1" id="KW-1133">Transmembrane helix</keyword>
<evidence type="ECO:0000313" key="3">
    <source>
        <dbReference type="Proteomes" id="UP000192333"/>
    </source>
</evidence>